<protein>
    <submittedName>
        <fullName evidence="1">Uncharacterized protein</fullName>
    </submittedName>
</protein>
<reference evidence="2" key="1">
    <citation type="journal article" date="2022" name="Mol. Ecol. Resour.">
        <title>The genomes of chicory, endive, great burdock and yacon provide insights into Asteraceae palaeo-polyploidization history and plant inulin production.</title>
        <authorList>
            <person name="Fan W."/>
            <person name="Wang S."/>
            <person name="Wang H."/>
            <person name="Wang A."/>
            <person name="Jiang F."/>
            <person name="Liu H."/>
            <person name="Zhao H."/>
            <person name="Xu D."/>
            <person name="Zhang Y."/>
        </authorList>
    </citation>
    <scope>NUCLEOTIDE SEQUENCE [LARGE SCALE GENOMIC DNA]</scope>
    <source>
        <strain evidence="2">cv. Niubang</strain>
    </source>
</reference>
<comment type="caution">
    <text evidence="1">The sequence shown here is derived from an EMBL/GenBank/DDBJ whole genome shotgun (WGS) entry which is preliminary data.</text>
</comment>
<evidence type="ECO:0000313" key="1">
    <source>
        <dbReference type="EMBL" id="KAI3758311.1"/>
    </source>
</evidence>
<organism evidence="1 2">
    <name type="scientific">Arctium lappa</name>
    <name type="common">Greater burdock</name>
    <name type="synonym">Lappa major</name>
    <dbReference type="NCBI Taxonomy" id="4217"/>
    <lineage>
        <taxon>Eukaryota</taxon>
        <taxon>Viridiplantae</taxon>
        <taxon>Streptophyta</taxon>
        <taxon>Embryophyta</taxon>
        <taxon>Tracheophyta</taxon>
        <taxon>Spermatophyta</taxon>
        <taxon>Magnoliopsida</taxon>
        <taxon>eudicotyledons</taxon>
        <taxon>Gunneridae</taxon>
        <taxon>Pentapetalae</taxon>
        <taxon>asterids</taxon>
        <taxon>campanulids</taxon>
        <taxon>Asterales</taxon>
        <taxon>Asteraceae</taxon>
        <taxon>Carduoideae</taxon>
        <taxon>Cardueae</taxon>
        <taxon>Arctiinae</taxon>
        <taxon>Arctium</taxon>
    </lineage>
</organism>
<accession>A0ACB9EHU8</accession>
<gene>
    <name evidence="1" type="ORF">L6452_05870</name>
</gene>
<evidence type="ECO:0000313" key="2">
    <source>
        <dbReference type="Proteomes" id="UP001055879"/>
    </source>
</evidence>
<proteinExistence type="predicted"/>
<dbReference type="Proteomes" id="UP001055879">
    <property type="component" value="Linkage Group LG02"/>
</dbReference>
<sequence>MLSLLDENSPTLVSHIRNHPFHGGKCSLFNARLSIRDSKKLFSPKVCVHEPMLKFQSIPASNARDLIEAFTSNKPELQAIRAFISTHEAKSESHAQFLEHIRKLVDERLASSASASIS</sequence>
<dbReference type="EMBL" id="CM042048">
    <property type="protein sequence ID" value="KAI3758311.1"/>
    <property type="molecule type" value="Genomic_DNA"/>
</dbReference>
<name>A0ACB9EHU8_ARCLA</name>
<keyword evidence="2" id="KW-1185">Reference proteome</keyword>
<reference evidence="1 2" key="2">
    <citation type="journal article" date="2022" name="Mol. Ecol. Resour.">
        <title>The genomes of chicory, endive, great burdock and yacon provide insights into Asteraceae paleo-polyploidization history and plant inulin production.</title>
        <authorList>
            <person name="Fan W."/>
            <person name="Wang S."/>
            <person name="Wang H."/>
            <person name="Wang A."/>
            <person name="Jiang F."/>
            <person name="Liu H."/>
            <person name="Zhao H."/>
            <person name="Xu D."/>
            <person name="Zhang Y."/>
        </authorList>
    </citation>
    <scope>NUCLEOTIDE SEQUENCE [LARGE SCALE GENOMIC DNA]</scope>
    <source>
        <strain evidence="2">cv. Niubang</strain>
    </source>
</reference>